<accession>A0ACB8VKP3</accession>
<protein>
    <submittedName>
        <fullName evidence="1">Uncharacterized protein</fullName>
    </submittedName>
</protein>
<sequence length="5439" mass="603428">MCNMDSHCYNKSRLVDSSKSQRSTSSPVLLKSSPLVQLLEGKDFFKLTHDSRSNPAALIDALSNILGTLSSHLSVFIHCQNNTAMFSGDLPYSGGSHNVTVMDVISIAPLGDQLQSPFVFIKSMPSVSNYDKMNSYKSCLSQESWNKTLESANLLKRAICAMTLPMMNTTSPDQLHSAVVAFCTSNSTVFEITLQTLNQILMELMLTKPDEVAMVAGAAVLVLDELQNQSSLWESLLALPGLLTGGSFDQVLDSTEALFTNVQGAMHVIESNFPEAGASLSTVHPLLAGGINVINYVQNWPGKNVSVPLGEVVMLQNGSLNDIVVRILQEVQIPLDKAIALTLDRDMVRSYLCDNSSNPLWLIAACSTGTVDMLLGMISPDKAAKQAILAWSKHVAPHDVSFAKGLLHSLMGGMPPGGLGSSDITRARRSVDAQPQNIDEELSDSSLASRFDRFLEVGQVVMQILEVVPELEEVVQRVLNIGFQSMMTATLSIETVEEMMVNAVKDVGQLKQTYLMLLTNQSESSVWISRVLGSVMEVIMESLTPKPLMCEELLGPFEWLLNTESVKVEVWRSAICQNYSSLESALLVDWLPLIQKAQDVYKALTSEDDYNATLPMILSAWQRLFNSNQQFGGFLDRFYKELGEAYWMDWMPGSSAYDDNETLFQSVFFMVNLGEKIEQSQLWPEVKDYFHMAYWILNYRPGVTTQPANCSADVFTLAIHCDTDFNWPQFSQAVTDTLMSPTQDVLVNCLKGSVNLLQHVYSDTYKNLTGSYLKQEIQSGDMLSAYLLNLLHNLNDFVQNVTVLPDQNISNPDVMLPLVGNLLQSTGLAPLLPLLSSGPLTVSTVLDLAARVGKLNQHIFTFNETDPTMPELEELVMDFLSLEGNLTMSLSHIMGHTLLTYSDYFHPDEVARLREAIKPFTNQTSAGFVEAILSAIELLKTVMDSPNGDPTNIILGYIRQLQEFIMSLYRLRKIQHVMLPNGQLSMAQVTDLHPLLEDFLSLLTPEGLYNLTQAGPDAAQDIVAQKFVAFLPPEFQQEADRFFQDFKNLQYQMTNCAAGQNCLAGISEIFTFLDQILNMTLSANGTVTIKIAETNLVLVGEEYEEIASTFFSLLLSSNDAAYVEVFKQTLHFIRLIMETPNITVSDVHSALMQSNLTLEELNNITALAGAANISNLMVNIMEIANVCQCFDPQHSPMVTTQCVMELIKGVSSFLTHLPALRNETAILSLIPLVFANTIGDVLKVNFSSSPNMTVIDTLNSTLASVKMSLYLNNLSSPEIMDEIKMLENLLQLATNPEPYNNLNTTMMMDNMYAQEQYLKIVDWYLKRLENITGSSSASELLHPFFYLTQMQVTLQLAQTNFSLFMSNQLDSLMNSLHYPLDGAGVSQIGQAAVEILRRLLDIIEDDLELLNDNPGAIPGAIPWLNTTALYATEFQIEMYLDLIEMWMKQPDVPLIFTSMLQWGNTSMNISTPGSDIQNLLQTMVHFLSEDQLAYLTTINNITQSLNKALMMAEEPGSLQSDHFLAAILEAVQTAMKIVSTSTGPLELPVQQDILEIVQDLLKLIVQPDMSFASWYNITLVILGRAERVIQQTVPEMFAEYLLSGLKIAATYFETVTVVGGPDSWNHIILNEMKTVHSLLPPNSSAESYVSVLINITQCILESGQGKSASLCHCRWTTCNMSLWASFERGNVSAIIGEMSKLLSTLWPLVMGGADLQTTDPYLGGFEYLALVLEQVMTGKANEETWERILNEMKTVHSLLPPNSSAESYVSVLINITQCILESGQGKSASLCHCNISLWASFERGNVSAIIGEMSKLLSTLWPLVMGGADLQTTAPSLGGFEYLTLVLEQVMTGKANEETWERLEKVLGVLLSPINGTELWDGVTSVISLIEKSIGSMVNIIQAENMMILNLQMPVAALMTEFAQSVNSSLFNITEVSERMQFAIEGTIRAVEQANGTLECSEVLQVWEPVREAAGLSHAAVAMWCNVSLHPVIEAYAAAQSVYDHLNMDHMGVGPMTVNTVAARIVKTVQSLYQVSINQTLAADQLIMAFSRHLSMLAGQPLSPEAERQFYKQLQEMQLQDSLSSIRMLTDELLAMAPFTRPYIEAAEKALSLILGNYRLLEDSSSSQKLFEEAAMIFLSSADIASDDILSAMWGNVSEASITDIVREAFKMTGMRVFGDVPEVYQALEQLLASNDTMLIVQRVVEMTSWLASTQESGLDLLTQALPIISDILKPLFSVLTQRGMDMPANMGLFEDLTVNIIAMLRQLISTSGLLTPMYHPLIIYQDDMTGQNHTVTTRHRREAPLMPMRDPMDDFIDLFYIDYNAMFKAISVSPTAAEIMETAHMFFANPDLNIVLKGATSNMPWGLNASREDTIGSVLGVLSFFTLEDVFQTSSMDLLMNAVGMLPEGFPFSSVLKNITTVLAGETQENLLLVEDTIQKAAMLFEISLTDPRFIELLGQLSSQVCALENMESVRLLMWALSVEPGQLCHTFIPSLQVLVESLRDFSTVTDAIFQAVIGDPRSYNVQSTWTSVLSQSLGFNISSLSSLNISITSPGEVLVGEMLRNKTAFIMDVEQHSDFDPVALQLLMETTLPNNTLVILSWLINLRHCNATTSMDMKERDMVILKTFCSMSAEQWYTFLLLMARNLNTEKVIYRLVLSEELQRLVAVLLQMAEVIMDMMNKILPPVSQLQTYLSSIKELNLAANNEFSQMTRKRRSTISTQATFVTLSRALCSNGIMALFGISKLPSVSQSGPSVFNNEQREEMIDRFKIPRNSTPFCMNMYLDMVNTTGGAIAWAFLKPMLMGQILFSPDTPVTRGIMEKANGTLKQFADLRKNSEDWVESSNYIVKSAEILSHTLPMLQNSLGNSFVKNFIEMQTDIDVGRIEGDARQLLIACKIPTLAECGTAPQVHRKHYTHFNTANMAIMLQKNKHVLDQITTLSTLMVNLSSCIKFDRYLGFNSTDQLNAVAQNLAKNRDLYASVIFKLPKDEDPSSKKRPARSPSSTSSLPPEVSYTIRMHMDNVMRTDRVRDPYFVKAPHISARQTLRYNRGFIYLQENIDRAIIETQTGQRVAETAVQLQPFPYPCHFRDEYLEAITFVFPLMLMIAWVLFVADFVKKLVQEREMRLHEYMKMMGVNTLSHFFAWFVECAAYLVLTIIILTLVLKFGNILPKSDGFLPLPVPVGSLLYICCFFPFIVVLAVETSLTFAQKSALSLFSPTCFSYASQYVSRYESQGEGIQWSNSYTSPITGDTASFGWLCWLMLIDSILYFIIGVYIRMVFPGKYGIPAPWYFPFKASFWADLCCCMKSKSKVGRGLLFTNIMQKNQPVFSDDKGKGQSAFSSQAGEDFSELPVGVALHGLTKIYGNRVAIQNLNVSFYEGHVTSLLGHNGAGKTTTMSLLTGLFAPSSGSIEVYGRDMQTDIDDIRKELGVCMQYDVLFDHMTTKEHLLLYGQIKAPHWSQGELREQVRTILEETGMYAHRHKRVGTLSGGMKRKLSICIAFIGGSRLVVLDEPTTGVDPCSRRSIWDIVIKHKKNRTIIMSTHHLDEAEVLSDRITFLEKGGLKCCGSPFYLKEKLGQGYKLTLTKKMQNLESIDSAELKGFIQAHVPEARLKEAHGGDLVYSLPPFSSSNASSYRSLLTALDSNLDALQLGGYGISDTSLEEVFLQLTHGTTEDGSEGHPLTISETVSDTGSIDSFPSDNGSISSFGDKIALNSSSTLSSVALAWQQMTAILIKRFQHSRRDWKGLISQILLPVLLMVFAMGLGSIKNDLQHYPELELSPALYNFRPSYSFFSNENPNSSRLTDAMMSFPGIDNACLHESDDQGCTRSSDWTSKGNRSKGFSICKCTHQEQVCDRDNYQPPHKKIPSSQTVYNLTGINVENYLVATANDFIRNRYGGFAFGVPLPSDLQMDITTVPTNRTLPCLSLKSFQRVWFNPEGHHTMPAYLNSLSNFILRSKLPADKDPSKYAISVSSHPYFGRADDEDAIVQGMLQILVAMCVLTGFSITTASFALYEVSEHHSGAKRLQHIAGISEPFYWTVNFFYDMVIYLDPCGLDCRSDRSLPDSSVHRAAKLGCRHPAAGALRTQSCFVESKGQNHFGFATFPWMYLLAGVFKDAEMAFITYVCINLFISINTIMSTSILYFLGEISMRNPEAIREVFKQLSNAFLIFPQFNFGNGMMKLARMNVEVQILSGYGINVYKNPFSTDALGWLFISSFIQGVVFFTLRLLLNRFLIRKVRRLIFGRKTVPQLSGEDKDEDVVAEHLRVSNGAASSDILQVNQLTKVYQHLKTKVHAVKRISVGIPAGECFGLLGVNGAGKTTTFKMLTGDVSPTDGTAQIRDWDGRLVDIMECRNEGINIGYCPQVDALDNLLTGEEHLYFYARIRGISKREIDGVVNYLLRRLELNYHRDIITDSYSCGTRRKLSTALALIGHPQILLLDEPSSGMDPRTKRHLWKIISEEVKGKCAVVLTSHSMEECEALCSRLAIMVKGQFRCLGSLQHIKNRFGSGFTVKMYLAEASCEAEAITGFMQRRFPSTYLKDQHSTMVEYHVPVAPGGVADIFDQLESNKNALQIKHFSVSQTTLDEVFINFAMGKVGMETIPIDNEYECDGLGSIKAVETSKLMEEPVCLGMCEHMLCRSCAGPRAGDGCVVCHSPAWVKDIQINRQLSSIVQLFCGLEALLNPTERPDTSLTELQTQPGSPVFKHKKNFKIWFSPRSRKVRCAVEKPSEVTVSESRSPGETAAAQPATVTAQQQDLSVFNFTSSSQDSGSSCSQKGKNGSRNVRKKSAKKNVACRKVPVQGATRTTRKQTKQMMKKNRLEAINQQWGITEEGDALEEKEKPCAEGARRSSKRVSFLSPTVTSDELQPEVPQGSLNELSPGRSTARESLSGGGVAVMHDQSQPEQSMSDSVVRRHPGLTDNPEKQDSVSPLKHASKRSRVEQEEKVATMESTPKRPRASPGKRRKSLMSPAVLNPPSSAHPRCDEGAKNSRKEQRGSPSVGRKSPCAHGASPGRLTSGSPAVMKRNHKGETLLHLAAIKGDVEAVKELLDQGADPNLKDNAGWTPLHEACNLGHLAVVEVLASRGALLNTPGYENDSPLHDAVRNGHPAIVKLLLQLGASQNVLNLYGKRPADYAVSLEMREIFQEASEGTQYANSSLSPSASLSAVSDRVRRDDMMVFLTSKLSQPEQLQLAKLGELLGGKMADTFSGSVSHVVVPEGHMPTTYSTLLGLLAGCWVVKFSWVEACLQAGEWMPETEHEAGEGPQRSRINRCSLLPPLFDGCFFFLLGSFAAPPKDELTKLIREGGGQLLSRQPKPDSDVTQTLSAAAYHALPGSDQALCTQYIIFDPRGPHKPAVVRRAFPPSPVESLYDNDWPLRHSRRKHCAGFHQSPLWQRQMVQSSTFTSIPAGMIVVPAKQFGPAAWEGEGRGRKTGKEE</sequence>
<evidence type="ECO:0000313" key="2">
    <source>
        <dbReference type="Proteomes" id="UP000831701"/>
    </source>
</evidence>
<evidence type="ECO:0000313" key="1">
    <source>
        <dbReference type="EMBL" id="KAI3356148.1"/>
    </source>
</evidence>
<comment type="caution">
    <text evidence="1">The sequence shown here is derived from an EMBL/GenBank/DDBJ whole genome shotgun (WGS) entry which is preliminary data.</text>
</comment>
<dbReference type="EMBL" id="CM041550">
    <property type="protein sequence ID" value="KAI3356148.1"/>
    <property type="molecule type" value="Genomic_DNA"/>
</dbReference>
<proteinExistence type="predicted"/>
<organism evidence="1 2">
    <name type="scientific">Scortum barcoo</name>
    <name type="common">barcoo grunter</name>
    <dbReference type="NCBI Taxonomy" id="214431"/>
    <lineage>
        <taxon>Eukaryota</taxon>
        <taxon>Metazoa</taxon>
        <taxon>Chordata</taxon>
        <taxon>Craniata</taxon>
        <taxon>Vertebrata</taxon>
        <taxon>Euteleostomi</taxon>
        <taxon>Actinopterygii</taxon>
        <taxon>Neopterygii</taxon>
        <taxon>Teleostei</taxon>
        <taxon>Neoteleostei</taxon>
        <taxon>Acanthomorphata</taxon>
        <taxon>Eupercaria</taxon>
        <taxon>Centrarchiformes</taxon>
        <taxon>Terapontoidei</taxon>
        <taxon>Terapontidae</taxon>
        <taxon>Scortum</taxon>
    </lineage>
</organism>
<name>A0ACB8VKP3_9TELE</name>
<keyword evidence="2" id="KW-1185">Reference proteome</keyword>
<dbReference type="Proteomes" id="UP000831701">
    <property type="component" value="Chromosome 20"/>
</dbReference>
<gene>
    <name evidence="1" type="ORF">L3Q82_017399</name>
</gene>
<reference evidence="1" key="1">
    <citation type="submission" date="2022-04" db="EMBL/GenBank/DDBJ databases">
        <title>Jade perch genome.</title>
        <authorList>
            <person name="Chao B."/>
        </authorList>
    </citation>
    <scope>NUCLEOTIDE SEQUENCE</scope>
    <source>
        <strain evidence="1">CB-2022</strain>
    </source>
</reference>